<evidence type="ECO:0008006" key="3">
    <source>
        <dbReference type="Google" id="ProtNLM"/>
    </source>
</evidence>
<protein>
    <recommendedName>
        <fullName evidence="3">Arylsulfatase</fullName>
    </recommendedName>
</protein>
<reference evidence="1 2" key="1">
    <citation type="submission" date="2013-11" db="EMBL/GenBank/DDBJ databases">
        <title>Draft genome of the bovine lungworm Dictyocaulus viviparus.</title>
        <authorList>
            <person name="Mitreva M."/>
        </authorList>
    </citation>
    <scope>NUCLEOTIDE SEQUENCE [LARGE SCALE GENOMIC DNA]</scope>
    <source>
        <strain evidence="1 2">HannoverDv2000</strain>
    </source>
</reference>
<dbReference type="EMBL" id="KN716231">
    <property type="protein sequence ID" value="KJH49533.1"/>
    <property type="molecule type" value="Genomic_DNA"/>
</dbReference>
<dbReference type="Proteomes" id="UP000053766">
    <property type="component" value="Unassembled WGS sequence"/>
</dbReference>
<name>A0A0D8XXZ1_DICVI</name>
<dbReference type="InterPro" id="IPR004245">
    <property type="entry name" value="DUF229"/>
</dbReference>
<keyword evidence="2" id="KW-1185">Reference proteome</keyword>
<dbReference type="STRING" id="29172.A0A0D8XXZ1"/>
<dbReference type="PANTHER" id="PTHR10974:SF75">
    <property type="entry name" value="SULFATASE DOMAIN-CONTAINING PROTEIN"/>
    <property type="match status" value="1"/>
</dbReference>
<dbReference type="PANTHER" id="PTHR10974">
    <property type="entry name" value="FI08016P-RELATED"/>
    <property type="match status" value="1"/>
</dbReference>
<evidence type="ECO:0000313" key="2">
    <source>
        <dbReference type="Proteomes" id="UP000053766"/>
    </source>
</evidence>
<sequence>MSAFPRTVNFLLHGMNAVEFRKLNKVGSNSQPNAFPMLFGKTTEAVVRIQMDLPTLKADLNYKQACKEYLDDKSYIPLEYMKAGYKCSGYMISYRTSASLVRFFLTNKSNRDKSFPKFSFTWFVNLAHDNTDDLYTADYDLYEFFVKNRFELNDAFIFFLGDHGPRFGSEAKTDFGQREANNPFLYVIVPETLREKQLHKQLQENSKQLVTHHDLHSTLKDILYFQTSSSFSDITFKKFNSNPRGSSLLRRFEDGVLRTCKTLPIPFHYCICQFRMVNVSDSNLTTTLGRIAAERLADELKLQGVSDICEEIALEKVIKAEKYALSGDITINTNPTTYGTYEVVFEVAPPAKGQFQARK</sequence>
<reference evidence="2" key="2">
    <citation type="journal article" date="2016" name="Sci. Rep.">
        <title>Dictyocaulus viviparus genome, variome and transcriptome elucidate lungworm biology and support future intervention.</title>
        <authorList>
            <person name="McNulty S.N."/>
            <person name="Strube C."/>
            <person name="Rosa B.A."/>
            <person name="Martin J.C."/>
            <person name="Tyagi R."/>
            <person name="Choi Y.J."/>
            <person name="Wang Q."/>
            <person name="Hallsworth Pepin K."/>
            <person name="Zhang X."/>
            <person name="Ozersky P."/>
            <person name="Wilson R.K."/>
            <person name="Sternberg P.W."/>
            <person name="Gasser R.B."/>
            <person name="Mitreva M."/>
        </authorList>
    </citation>
    <scope>NUCLEOTIDE SEQUENCE [LARGE SCALE GENOMIC DNA]</scope>
    <source>
        <strain evidence="2">HannoverDv2000</strain>
    </source>
</reference>
<proteinExistence type="predicted"/>
<evidence type="ECO:0000313" key="1">
    <source>
        <dbReference type="EMBL" id="KJH49533.1"/>
    </source>
</evidence>
<accession>A0A0D8XXZ1</accession>
<dbReference type="OrthoDB" id="5865359at2759"/>
<dbReference type="Pfam" id="PF02995">
    <property type="entry name" value="DUF229"/>
    <property type="match status" value="2"/>
</dbReference>
<organism evidence="1 2">
    <name type="scientific">Dictyocaulus viviparus</name>
    <name type="common">Bovine lungworm</name>
    <dbReference type="NCBI Taxonomy" id="29172"/>
    <lineage>
        <taxon>Eukaryota</taxon>
        <taxon>Metazoa</taxon>
        <taxon>Ecdysozoa</taxon>
        <taxon>Nematoda</taxon>
        <taxon>Chromadorea</taxon>
        <taxon>Rhabditida</taxon>
        <taxon>Rhabditina</taxon>
        <taxon>Rhabditomorpha</taxon>
        <taxon>Strongyloidea</taxon>
        <taxon>Metastrongylidae</taxon>
        <taxon>Dictyocaulus</taxon>
    </lineage>
</organism>
<dbReference type="AlphaFoldDB" id="A0A0D8XXZ1"/>
<dbReference type="GO" id="GO:0005615">
    <property type="term" value="C:extracellular space"/>
    <property type="evidence" value="ECO:0007669"/>
    <property type="project" value="TreeGrafter"/>
</dbReference>
<gene>
    <name evidence="1" type="ORF">DICVIV_04321</name>
</gene>